<accession>A0A8B7YEP6</accession>
<reference evidence="12" key="1">
    <citation type="submission" date="2025-08" db="UniProtKB">
        <authorList>
            <consortium name="RefSeq"/>
        </authorList>
    </citation>
    <scope>IDENTIFICATION</scope>
</reference>
<keyword evidence="3" id="KW-0677">Repeat</keyword>
<name>A0A8B7YEP6_ACAPL</name>
<feature type="compositionally biased region" description="Basic residues" evidence="8">
    <location>
        <begin position="651"/>
        <end position="673"/>
    </location>
</feature>
<feature type="compositionally biased region" description="Basic and acidic residues" evidence="8">
    <location>
        <begin position="380"/>
        <end position="402"/>
    </location>
</feature>
<dbReference type="Pfam" id="PF08790">
    <property type="entry name" value="zf-LYAR"/>
    <property type="match status" value="1"/>
</dbReference>
<feature type="compositionally biased region" description="Basic and acidic residues" evidence="8">
    <location>
        <begin position="548"/>
        <end position="564"/>
    </location>
</feature>
<feature type="compositionally biased region" description="Basic and acidic residues" evidence="8">
    <location>
        <begin position="183"/>
        <end position="201"/>
    </location>
</feature>
<dbReference type="KEGG" id="aplc:110979883"/>
<dbReference type="InterPro" id="IPR014898">
    <property type="entry name" value="Znf_C2H2_LYAR"/>
</dbReference>
<feature type="compositionally biased region" description="Basic and acidic residues" evidence="8">
    <location>
        <begin position="252"/>
        <end position="264"/>
    </location>
</feature>
<dbReference type="GO" id="GO:0003677">
    <property type="term" value="F:DNA binding"/>
    <property type="evidence" value="ECO:0007669"/>
    <property type="project" value="InterPro"/>
</dbReference>
<feature type="domain" description="Zinc finger C2H2 LYAR-type" evidence="10">
    <location>
        <begin position="66"/>
        <end position="93"/>
    </location>
</feature>
<sequence>MHIIMPRLLLARIVCAAEHVCGLESRHLTEFLYKMVFFTCHSCGECVKKAHVEKHYLTECHSCEVLSCMDCGKDFVGNDYKYHTKCISENEKYGGKDYRATAKPNKGEVKQSQWIESVQAVSSSQSTNPRVRSLLNRLADFNNIPRKKTKFEKFIQNSLKVWDASLIEQVWAVFSEAGNKQKTQTEDKSLDKVAQPEREIPEEGPLNGEALGGQSNKHSKKKKKDKHQGEQNKSKDGLEDESTARGLLDEGGFDKQTKLREGNSSKKKNKKKKDKDQGEWHKSKDDLEVESSVRRLLEEGGSDKETELREGDSIKKKKKKKDKDQHVSKNEITETLEDEGLSNFDRSLSSGFEQDEAESSRKKQKKKRKKGPTDEAQDVAEQRSEERVIENQTEHKQDGKCSKKDKRQYKKESNGGHLEEELKVESASERADSDGNGEGKGLGRKTGGKRRKTSSDQVNGDGKIKKSKRHSNELVASDEIEDGVLDGLLFMGGRVMDGLLLASEKKKTVKKSRHASPVWKGGDADKVEKSEGSAFCVSEKKKKKTSKHKDSSTADKEGTCDRSEKKKWKIYSADVNPEDIDQVELTGKKKKKKKQNSEFEIGVGMEMHPTRKDEIGNTKQGTLQKIEHQTKKTRKRKHEVDAVSSNETPVKKKQAKDKKKQIAHRKRHKKKSH</sequence>
<dbReference type="InterPro" id="IPR039999">
    <property type="entry name" value="LYAR"/>
</dbReference>
<evidence type="ECO:0000313" key="11">
    <source>
        <dbReference type="Proteomes" id="UP000694845"/>
    </source>
</evidence>
<feature type="compositionally biased region" description="Basic and acidic residues" evidence="8">
    <location>
        <begin position="322"/>
        <end position="332"/>
    </location>
</feature>
<keyword evidence="4 7" id="KW-0863">Zinc-finger</keyword>
<evidence type="ECO:0000256" key="5">
    <source>
        <dbReference type="ARBA" id="ARBA00022833"/>
    </source>
</evidence>
<keyword evidence="2" id="KW-0479">Metal-binding</keyword>
<keyword evidence="6" id="KW-0539">Nucleus</keyword>
<dbReference type="PANTHER" id="PTHR13100">
    <property type="entry name" value="CELL GROWTH-REGULATING NUCLEOLAR PROTEIN LYAR"/>
    <property type="match status" value="1"/>
</dbReference>
<keyword evidence="9" id="KW-0732">Signal</keyword>
<evidence type="ECO:0000256" key="1">
    <source>
        <dbReference type="ARBA" id="ARBA00004123"/>
    </source>
</evidence>
<evidence type="ECO:0000256" key="4">
    <source>
        <dbReference type="ARBA" id="ARBA00022771"/>
    </source>
</evidence>
<dbReference type="PANTHER" id="PTHR13100:SF10">
    <property type="entry name" value="CELL GROWTH-REGULATING NUCLEOLAR PROTEIN"/>
    <property type="match status" value="1"/>
</dbReference>
<feature type="signal peptide" evidence="9">
    <location>
        <begin position="1"/>
        <end position="16"/>
    </location>
</feature>
<comment type="subcellular location">
    <subcellularLocation>
        <location evidence="1">Nucleus</location>
    </subcellularLocation>
</comment>
<dbReference type="PROSITE" id="PS51804">
    <property type="entry name" value="ZF_C2HC_LYAR"/>
    <property type="match status" value="2"/>
</dbReference>
<dbReference type="GO" id="GO:0000122">
    <property type="term" value="P:negative regulation of transcription by RNA polymerase II"/>
    <property type="evidence" value="ECO:0007669"/>
    <property type="project" value="TreeGrafter"/>
</dbReference>
<evidence type="ECO:0000256" key="6">
    <source>
        <dbReference type="ARBA" id="ARBA00023242"/>
    </source>
</evidence>
<dbReference type="RefSeq" id="XP_022091719.1">
    <property type="nucleotide sequence ID" value="XM_022236027.1"/>
</dbReference>
<evidence type="ECO:0000256" key="8">
    <source>
        <dbReference type="SAM" id="MobiDB-lite"/>
    </source>
</evidence>
<feature type="region of interest" description="Disordered" evidence="8">
    <location>
        <begin position="505"/>
        <end position="673"/>
    </location>
</feature>
<evidence type="ECO:0000256" key="2">
    <source>
        <dbReference type="ARBA" id="ARBA00022723"/>
    </source>
</evidence>
<dbReference type="Proteomes" id="UP000694845">
    <property type="component" value="Unplaced"/>
</dbReference>
<evidence type="ECO:0000259" key="10">
    <source>
        <dbReference type="Pfam" id="PF08790"/>
    </source>
</evidence>
<dbReference type="GO" id="GO:0008270">
    <property type="term" value="F:zinc ion binding"/>
    <property type="evidence" value="ECO:0007669"/>
    <property type="project" value="UniProtKB-KW"/>
</dbReference>
<feature type="compositionally biased region" description="Basic and acidic residues" evidence="8">
    <location>
        <begin position="274"/>
        <end position="314"/>
    </location>
</feature>
<dbReference type="InterPro" id="IPR036236">
    <property type="entry name" value="Znf_C2H2_sf"/>
</dbReference>
<keyword evidence="5" id="KW-0862">Zinc</keyword>
<proteinExistence type="predicted"/>
<dbReference type="GO" id="GO:0005730">
    <property type="term" value="C:nucleolus"/>
    <property type="evidence" value="ECO:0007669"/>
    <property type="project" value="TreeGrafter"/>
</dbReference>
<dbReference type="Gene3D" id="3.30.1490.490">
    <property type="match status" value="1"/>
</dbReference>
<evidence type="ECO:0000256" key="9">
    <source>
        <dbReference type="SAM" id="SignalP"/>
    </source>
</evidence>
<protein>
    <submittedName>
        <fullName evidence="12">Cell growth-regulating nucleolar protein-like isoform X1</fullName>
    </submittedName>
</protein>
<feature type="compositionally biased region" description="Basic residues" evidence="8">
    <location>
        <begin position="442"/>
        <end position="452"/>
    </location>
</feature>
<feature type="region of interest" description="Disordered" evidence="8">
    <location>
        <begin position="179"/>
        <end position="478"/>
    </location>
</feature>
<feature type="compositionally biased region" description="Basic residues" evidence="8">
    <location>
        <begin position="217"/>
        <end position="226"/>
    </location>
</feature>
<dbReference type="GO" id="GO:0006364">
    <property type="term" value="P:rRNA processing"/>
    <property type="evidence" value="ECO:0007669"/>
    <property type="project" value="TreeGrafter"/>
</dbReference>
<feature type="compositionally biased region" description="Basic and acidic residues" evidence="8">
    <location>
        <begin position="227"/>
        <end position="237"/>
    </location>
</feature>
<organism evidence="11 12">
    <name type="scientific">Acanthaster planci</name>
    <name type="common">Crown-of-thorns starfish</name>
    <dbReference type="NCBI Taxonomy" id="133434"/>
    <lineage>
        <taxon>Eukaryota</taxon>
        <taxon>Metazoa</taxon>
        <taxon>Echinodermata</taxon>
        <taxon>Eleutherozoa</taxon>
        <taxon>Asterozoa</taxon>
        <taxon>Asteroidea</taxon>
        <taxon>Valvatacea</taxon>
        <taxon>Valvatida</taxon>
        <taxon>Acanthasteridae</taxon>
        <taxon>Acanthaster</taxon>
    </lineage>
</organism>
<dbReference type="GeneID" id="110979883"/>
<feature type="compositionally biased region" description="Basic and acidic residues" evidence="8">
    <location>
        <begin position="522"/>
        <end position="531"/>
    </location>
</feature>
<evidence type="ECO:0000313" key="12">
    <source>
        <dbReference type="RefSeq" id="XP_022091719.1"/>
    </source>
</evidence>
<keyword evidence="11" id="KW-1185">Reference proteome</keyword>
<feature type="compositionally biased region" description="Basic and acidic residues" evidence="8">
    <location>
        <begin position="410"/>
        <end position="433"/>
    </location>
</feature>
<dbReference type="SUPFAM" id="SSF57667">
    <property type="entry name" value="beta-beta-alpha zinc fingers"/>
    <property type="match status" value="2"/>
</dbReference>
<dbReference type="OrthoDB" id="21474at2759"/>
<gene>
    <name evidence="12" type="primary">LOC110979883</name>
</gene>
<evidence type="ECO:0000256" key="3">
    <source>
        <dbReference type="ARBA" id="ARBA00022737"/>
    </source>
</evidence>
<dbReference type="AlphaFoldDB" id="A0A8B7YEP6"/>
<feature type="chain" id="PRO_5034387633" evidence="9">
    <location>
        <begin position="17"/>
        <end position="673"/>
    </location>
</feature>
<evidence type="ECO:0000256" key="7">
    <source>
        <dbReference type="PROSITE-ProRule" id="PRU01145"/>
    </source>
</evidence>